<dbReference type="Proteomes" id="UP000034696">
    <property type="component" value="Unassembled WGS sequence"/>
</dbReference>
<feature type="compositionally biased region" description="Basic and acidic residues" evidence="1">
    <location>
        <begin position="308"/>
        <end position="324"/>
    </location>
</feature>
<evidence type="ECO:0000313" key="3">
    <source>
        <dbReference type="Proteomes" id="UP000034696"/>
    </source>
</evidence>
<proteinExistence type="predicted"/>
<protein>
    <submittedName>
        <fullName evidence="2">Uncharacterized protein</fullName>
    </submittedName>
</protein>
<evidence type="ECO:0000256" key="1">
    <source>
        <dbReference type="SAM" id="MobiDB-lite"/>
    </source>
</evidence>
<gene>
    <name evidence="2" type="ORF">UX06_C0017G0008</name>
</gene>
<dbReference type="AlphaFoldDB" id="A0A0G1M877"/>
<accession>A0A0G1M877</accession>
<organism evidence="2 3">
    <name type="scientific">Candidatus Giovannonibacteria bacterium GW2011_GWA2_45_21</name>
    <dbReference type="NCBI Taxonomy" id="1618649"/>
    <lineage>
        <taxon>Bacteria</taxon>
        <taxon>Candidatus Giovannoniibacteriota</taxon>
    </lineage>
</organism>
<reference evidence="2 3" key="1">
    <citation type="journal article" date="2015" name="Nature">
        <title>rRNA introns, odd ribosomes, and small enigmatic genomes across a large radiation of phyla.</title>
        <authorList>
            <person name="Brown C.T."/>
            <person name="Hug L.A."/>
            <person name="Thomas B.C."/>
            <person name="Sharon I."/>
            <person name="Castelle C.J."/>
            <person name="Singh A."/>
            <person name="Wilkins M.J."/>
            <person name="Williams K.H."/>
            <person name="Banfield J.F."/>
        </authorList>
    </citation>
    <scope>NUCLEOTIDE SEQUENCE [LARGE SCALE GENOMIC DNA]</scope>
</reference>
<comment type="caution">
    <text evidence="2">The sequence shown here is derived from an EMBL/GenBank/DDBJ whole genome shotgun (WGS) entry which is preliminary data.</text>
</comment>
<name>A0A0G1M877_9BACT</name>
<feature type="region of interest" description="Disordered" evidence="1">
    <location>
        <begin position="305"/>
        <end position="324"/>
    </location>
</feature>
<dbReference type="EMBL" id="LCKT01000017">
    <property type="protein sequence ID" value="KKU04481.1"/>
    <property type="molecule type" value="Genomic_DNA"/>
</dbReference>
<sequence length="324" mass="35777">MPPRPKKIVLKSDEQKKFGAEVFDLVRTKLAQMVGGNVNLAVKLAAEHFAPRKPSTVTVAEMEDAISKIASKFEAESSKPAANGGRLPLNDEAQENWDSGQWRGKLTVHGLRQRFAAEIEDGVDLTTSMLDAFKAELEVEKARVAERVNEHDDPDAPATKFSCGVPSHRGANESFTLQSRNLLFRNDAGELTRMRHAKGEGSEIVAGDVFVLTTSEAEEFNSREKDPAKHIVLTEAEIAEGGRRTIFCKNCRMAALDEGREENLKLTFYTWAGATAKMVAAKKLAEGKEQTSNLLRAAAARVFGGSGTRRDRARPDWRRNRGQR</sequence>
<evidence type="ECO:0000313" key="2">
    <source>
        <dbReference type="EMBL" id="KKU04481.1"/>
    </source>
</evidence>